<dbReference type="AlphaFoldDB" id="A0A0A1WTW6"/>
<feature type="region of interest" description="Disordered" evidence="4">
    <location>
        <begin position="439"/>
        <end position="462"/>
    </location>
</feature>
<feature type="compositionally biased region" description="Polar residues" evidence="4">
    <location>
        <begin position="67"/>
        <end position="85"/>
    </location>
</feature>
<organism evidence="5">
    <name type="scientific">Zeugodacus cucurbitae</name>
    <name type="common">Melon fruit fly</name>
    <name type="synonym">Bactrocera cucurbitae</name>
    <dbReference type="NCBI Taxonomy" id="28588"/>
    <lineage>
        <taxon>Eukaryota</taxon>
        <taxon>Metazoa</taxon>
        <taxon>Ecdysozoa</taxon>
        <taxon>Arthropoda</taxon>
        <taxon>Hexapoda</taxon>
        <taxon>Insecta</taxon>
        <taxon>Pterygota</taxon>
        <taxon>Neoptera</taxon>
        <taxon>Endopterygota</taxon>
        <taxon>Diptera</taxon>
        <taxon>Brachycera</taxon>
        <taxon>Muscomorpha</taxon>
        <taxon>Tephritoidea</taxon>
        <taxon>Tephritidae</taxon>
        <taxon>Zeugodacus</taxon>
        <taxon>Zeugodacus</taxon>
    </lineage>
</organism>
<proteinExistence type="predicted"/>
<dbReference type="PANTHER" id="PTHR46680">
    <property type="entry name" value="NF-KAPPA-B INHIBITOR ALPHA"/>
    <property type="match status" value="1"/>
</dbReference>
<accession>A0A0A1WTW6</accession>
<evidence type="ECO:0000256" key="3">
    <source>
        <dbReference type="PROSITE-ProRule" id="PRU00023"/>
    </source>
</evidence>
<dbReference type="PROSITE" id="PS50088">
    <property type="entry name" value="ANK_REPEAT"/>
    <property type="match status" value="3"/>
</dbReference>
<dbReference type="Pfam" id="PF00023">
    <property type="entry name" value="Ank"/>
    <property type="match status" value="1"/>
</dbReference>
<dbReference type="Gene3D" id="1.25.40.20">
    <property type="entry name" value="Ankyrin repeat-containing domain"/>
    <property type="match status" value="1"/>
</dbReference>
<dbReference type="SUPFAM" id="SSF48403">
    <property type="entry name" value="Ankyrin repeat"/>
    <property type="match status" value="1"/>
</dbReference>
<dbReference type="GO" id="GO:0005829">
    <property type="term" value="C:cytosol"/>
    <property type="evidence" value="ECO:0007669"/>
    <property type="project" value="TreeGrafter"/>
</dbReference>
<evidence type="ECO:0000256" key="1">
    <source>
        <dbReference type="ARBA" id="ARBA00022737"/>
    </source>
</evidence>
<feature type="region of interest" description="Disordered" evidence="4">
    <location>
        <begin position="1"/>
        <end position="28"/>
    </location>
</feature>
<gene>
    <name evidence="5" type="primary">cact_2</name>
    <name evidence="5" type="ORF">g.4801</name>
</gene>
<dbReference type="InterPro" id="IPR036770">
    <property type="entry name" value="Ankyrin_rpt-contain_sf"/>
</dbReference>
<evidence type="ECO:0000256" key="2">
    <source>
        <dbReference type="ARBA" id="ARBA00023043"/>
    </source>
</evidence>
<feature type="compositionally biased region" description="Polar residues" evidence="4">
    <location>
        <begin position="1"/>
        <end position="13"/>
    </location>
</feature>
<feature type="repeat" description="ANK" evidence="3">
    <location>
        <begin position="349"/>
        <end position="381"/>
    </location>
</feature>
<dbReference type="PRINTS" id="PR01415">
    <property type="entry name" value="ANKYRIN"/>
</dbReference>
<dbReference type="PANTHER" id="PTHR46680:SF3">
    <property type="entry name" value="NF-KAPPA-B INHIBITOR CACTUS"/>
    <property type="match status" value="1"/>
</dbReference>
<feature type="region of interest" description="Disordered" evidence="4">
    <location>
        <begin position="51"/>
        <end position="94"/>
    </location>
</feature>
<dbReference type="EMBL" id="GBXI01012459">
    <property type="protein sequence ID" value="JAD01833.1"/>
    <property type="molecule type" value="Transcribed_RNA"/>
</dbReference>
<name>A0A0A1WTW6_ZEUCU</name>
<keyword evidence="1" id="KW-0677">Repeat</keyword>
<dbReference type="GO" id="GO:0051059">
    <property type="term" value="F:NF-kappaB binding"/>
    <property type="evidence" value="ECO:0007669"/>
    <property type="project" value="TreeGrafter"/>
</dbReference>
<reference evidence="5" key="2">
    <citation type="journal article" date="2015" name="Gigascience">
        <title>Reconstructing a comprehensive transcriptome assembly of a white-pupal translocated strain of the pest fruit fly Bactrocera cucurbitae.</title>
        <authorList>
            <person name="Sim S.B."/>
            <person name="Calla B."/>
            <person name="Hall B."/>
            <person name="DeRego T."/>
            <person name="Geib S.M."/>
        </authorList>
    </citation>
    <scope>NUCLEOTIDE SEQUENCE</scope>
</reference>
<dbReference type="InterPro" id="IPR051070">
    <property type="entry name" value="NF-kappa-B_inhibitor"/>
</dbReference>
<feature type="repeat" description="ANK" evidence="3">
    <location>
        <begin position="263"/>
        <end position="295"/>
    </location>
</feature>
<evidence type="ECO:0000313" key="5">
    <source>
        <dbReference type="EMBL" id="JAD01833.1"/>
    </source>
</evidence>
<protein>
    <submittedName>
        <fullName evidence="5">NF-kappa-B inhibitor cactus</fullName>
    </submittedName>
</protein>
<evidence type="ECO:0000256" key="4">
    <source>
        <dbReference type="SAM" id="MobiDB-lite"/>
    </source>
</evidence>
<dbReference type="SMART" id="SM00248">
    <property type="entry name" value="ANK"/>
    <property type="match status" value="5"/>
</dbReference>
<keyword evidence="2 3" id="KW-0040">ANK repeat</keyword>
<sequence>MSKPNPTVKCSASDNKHTIFTDGSGTSASSVLAANIDNKNIQGKTELSENFDIEDPSQGADSGFLSGPQSSFCDEQEDITYSSGGNNANNFNKTKPNIVATERHTKNIPGISQPHDKKQESIFVVDSGCIEEEEEYEEFNDSEAKSDRHLIPIQQTLHSKPRSATAATQSNLSEEMKLKHDVDSHISERFCNLSLQSGTANNLNASGRVPAVAQLPVWEQFFQQNDDGDTYLHLASISGQDNVAAALISLAVHPCILNIKNDYGQTPLHLAALSRHPTILRMLLLAGADPNIRDCRGNTALHLACKSGYEQSVSALTTPFSEIEINAAHQQFGYTQTKLINNLEMRNYEGEYCVHLAAEIGNLQMLRSLVQSGADINAGEGKGGYTPLHIAVEKGNEELLNFLLNNCKPKLNVEATTFGRLTAYQLASISERSQMQRILEKHGAEQLPSPDNDYESSDDESE</sequence>
<dbReference type="GO" id="GO:0071356">
    <property type="term" value="P:cellular response to tumor necrosis factor"/>
    <property type="evidence" value="ECO:0007669"/>
    <property type="project" value="TreeGrafter"/>
</dbReference>
<dbReference type="PROSITE" id="PS50297">
    <property type="entry name" value="ANK_REP_REGION"/>
    <property type="match status" value="3"/>
</dbReference>
<dbReference type="InterPro" id="IPR002110">
    <property type="entry name" value="Ankyrin_rpt"/>
</dbReference>
<dbReference type="Pfam" id="PF12796">
    <property type="entry name" value="Ank_2"/>
    <property type="match status" value="2"/>
</dbReference>
<reference evidence="5" key="1">
    <citation type="submission" date="2014-11" db="EMBL/GenBank/DDBJ databases">
        <authorList>
            <person name="Geib S."/>
        </authorList>
    </citation>
    <scope>NUCLEOTIDE SEQUENCE</scope>
</reference>
<feature type="repeat" description="ANK" evidence="3">
    <location>
        <begin position="383"/>
        <end position="406"/>
    </location>
</feature>
<feature type="compositionally biased region" description="Acidic residues" evidence="4">
    <location>
        <begin position="452"/>
        <end position="462"/>
    </location>
</feature>